<dbReference type="PROSITE" id="PS50104">
    <property type="entry name" value="TIR"/>
    <property type="match status" value="1"/>
</dbReference>
<dbReference type="SMART" id="SM00255">
    <property type="entry name" value="TIR"/>
    <property type="match status" value="1"/>
</dbReference>
<dbReference type="GO" id="GO:0007165">
    <property type="term" value="P:signal transduction"/>
    <property type="evidence" value="ECO:0007669"/>
    <property type="project" value="InterPro"/>
</dbReference>
<keyword evidence="8 11" id="KW-0472">Membrane</keyword>
<dbReference type="InterPro" id="IPR003591">
    <property type="entry name" value="Leu-rich_rpt_typical-subtyp"/>
</dbReference>
<dbReference type="SUPFAM" id="SSF52200">
    <property type="entry name" value="Toll/Interleukin receptor TIR domain"/>
    <property type="match status" value="1"/>
</dbReference>
<keyword evidence="7 11" id="KW-1133">Transmembrane helix</keyword>
<name>A0A7R9P5T5_TIMCA</name>
<dbReference type="InterPro" id="IPR035897">
    <property type="entry name" value="Toll_tir_struct_dom_sf"/>
</dbReference>
<dbReference type="InterPro" id="IPR001611">
    <property type="entry name" value="Leu-rich_rpt"/>
</dbReference>
<dbReference type="Pfam" id="PF13676">
    <property type="entry name" value="TIR_2"/>
    <property type="match status" value="1"/>
</dbReference>
<keyword evidence="6" id="KW-0677">Repeat</keyword>
<dbReference type="InterPro" id="IPR000483">
    <property type="entry name" value="Cys-rich_flank_reg_C"/>
</dbReference>
<comment type="subcellular location">
    <subcellularLocation>
        <location evidence="1">Membrane</location>
        <topology evidence="1">Single-pass type I membrane protein</topology>
    </subcellularLocation>
</comment>
<dbReference type="FunFam" id="3.40.50.10140:FF:000020">
    <property type="entry name" value="Blast:Protein toll"/>
    <property type="match status" value="1"/>
</dbReference>
<dbReference type="FunFam" id="3.80.10.10:FF:000727">
    <property type="entry name" value="Toll-like protein"/>
    <property type="match status" value="1"/>
</dbReference>
<keyword evidence="3" id="KW-0433">Leucine-rich repeat</keyword>
<keyword evidence="5" id="KW-0732">Signal</keyword>
<evidence type="ECO:0000256" key="9">
    <source>
        <dbReference type="ARBA" id="ARBA00023170"/>
    </source>
</evidence>
<dbReference type="PANTHER" id="PTHR24365">
    <property type="entry name" value="TOLL-LIKE RECEPTOR"/>
    <property type="match status" value="1"/>
</dbReference>
<dbReference type="SMART" id="SM00082">
    <property type="entry name" value="LRRCT"/>
    <property type="match status" value="2"/>
</dbReference>
<keyword evidence="10" id="KW-0325">Glycoprotein</keyword>
<gene>
    <name evidence="13" type="ORF">TCMB3V08_LOCUS3316</name>
</gene>
<evidence type="ECO:0000256" key="10">
    <source>
        <dbReference type="ARBA" id="ARBA00023180"/>
    </source>
</evidence>
<evidence type="ECO:0000256" key="2">
    <source>
        <dbReference type="ARBA" id="ARBA00009634"/>
    </source>
</evidence>
<organism evidence="13">
    <name type="scientific">Timema californicum</name>
    <name type="common">California timema</name>
    <name type="synonym">Walking stick</name>
    <dbReference type="NCBI Taxonomy" id="61474"/>
    <lineage>
        <taxon>Eukaryota</taxon>
        <taxon>Metazoa</taxon>
        <taxon>Ecdysozoa</taxon>
        <taxon>Arthropoda</taxon>
        <taxon>Hexapoda</taxon>
        <taxon>Insecta</taxon>
        <taxon>Pterygota</taxon>
        <taxon>Neoptera</taxon>
        <taxon>Polyneoptera</taxon>
        <taxon>Phasmatodea</taxon>
        <taxon>Timematodea</taxon>
        <taxon>Timematoidea</taxon>
        <taxon>Timematidae</taxon>
        <taxon>Timema</taxon>
    </lineage>
</organism>
<proteinExistence type="inferred from homology"/>
<keyword evidence="9" id="KW-0675">Receptor</keyword>
<keyword evidence="4 11" id="KW-0812">Transmembrane</keyword>
<comment type="similarity">
    <text evidence="2">Belongs to the Toll-like receptor family.</text>
</comment>
<dbReference type="Pfam" id="PF13855">
    <property type="entry name" value="LRR_8"/>
    <property type="match status" value="2"/>
</dbReference>
<evidence type="ECO:0000313" key="13">
    <source>
        <dbReference type="EMBL" id="CAD7570618.1"/>
    </source>
</evidence>
<evidence type="ECO:0000259" key="12">
    <source>
        <dbReference type="PROSITE" id="PS50104"/>
    </source>
</evidence>
<dbReference type="SMART" id="SM00369">
    <property type="entry name" value="LRR_TYP"/>
    <property type="match status" value="13"/>
</dbReference>
<dbReference type="SUPFAM" id="SSF52058">
    <property type="entry name" value="L domain-like"/>
    <property type="match status" value="2"/>
</dbReference>
<dbReference type="FunFam" id="3.80.10.10:FF:001164">
    <property type="entry name" value="GH01279p"/>
    <property type="match status" value="1"/>
</dbReference>
<evidence type="ECO:0000256" key="1">
    <source>
        <dbReference type="ARBA" id="ARBA00004479"/>
    </source>
</evidence>
<dbReference type="GO" id="GO:0038023">
    <property type="term" value="F:signaling receptor activity"/>
    <property type="evidence" value="ECO:0007669"/>
    <property type="project" value="TreeGrafter"/>
</dbReference>
<evidence type="ECO:0000256" key="5">
    <source>
        <dbReference type="ARBA" id="ARBA00022729"/>
    </source>
</evidence>
<dbReference type="InterPro" id="IPR000372">
    <property type="entry name" value="LRRNT"/>
</dbReference>
<evidence type="ECO:0000256" key="4">
    <source>
        <dbReference type="ARBA" id="ARBA00022692"/>
    </source>
</evidence>
<feature type="domain" description="TIR" evidence="12">
    <location>
        <begin position="1096"/>
        <end position="1232"/>
    </location>
</feature>
<evidence type="ECO:0000256" key="7">
    <source>
        <dbReference type="ARBA" id="ARBA00022989"/>
    </source>
</evidence>
<dbReference type="PROSITE" id="PS51450">
    <property type="entry name" value="LRR"/>
    <property type="match status" value="2"/>
</dbReference>
<dbReference type="GO" id="GO:0005886">
    <property type="term" value="C:plasma membrane"/>
    <property type="evidence" value="ECO:0007669"/>
    <property type="project" value="TreeGrafter"/>
</dbReference>
<feature type="transmembrane region" description="Helical" evidence="11">
    <location>
        <begin position="1044"/>
        <end position="1067"/>
    </location>
</feature>
<evidence type="ECO:0000256" key="6">
    <source>
        <dbReference type="ARBA" id="ARBA00022737"/>
    </source>
</evidence>
<dbReference type="Gene3D" id="3.40.50.10140">
    <property type="entry name" value="Toll/interleukin-1 receptor homology (TIR) domain"/>
    <property type="match status" value="1"/>
</dbReference>
<protein>
    <submittedName>
        <fullName evidence="13">(California timema) hypothetical protein</fullName>
    </submittedName>
</protein>
<dbReference type="PANTHER" id="PTHR24365:SF541">
    <property type="entry name" value="PROTEIN TOLL-RELATED"/>
    <property type="match status" value="1"/>
</dbReference>
<evidence type="ECO:0000256" key="8">
    <source>
        <dbReference type="ARBA" id="ARBA00023136"/>
    </source>
</evidence>
<dbReference type="InterPro" id="IPR032675">
    <property type="entry name" value="LRR_dom_sf"/>
</dbReference>
<evidence type="ECO:0000256" key="11">
    <source>
        <dbReference type="SAM" id="Phobius"/>
    </source>
</evidence>
<dbReference type="InterPro" id="IPR000157">
    <property type="entry name" value="TIR_dom"/>
</dbReference>
<evidence type="ECO:0000256" key="3">
    <source>
        <dbReference type="ARBA" id="ARBA00022614"/>
    </source>
</evidence>
<dbReference type="EMBL" id="OE180131">
    <property type="protein sequence ID" value="CAD7570618.1"/>
    <property type="molecule type" value="Genomic_DNA"/>
</dbReference>
<dbReference type="PRINTS" id="PR01537">
    <property type="entry name" value="INTRLKN1R1F"/>
</dbReference>
<accession>A0A7R9P5T5</accession>
<sequence>MNVPNKAPVSSTPNINAGGTTDLMQKSFIFALSQLTVAKSPLYVRRRCAAGERRRYWQHRNRHVKYPKHRRTVHIMILAGNTLWNDLFRTEPLTPWSVLNRCHSIRLLCLHSPDPYPYPGPYPVKLVNSASIYGLPLLSVYTLVMRATGTPVDSSNYFNAITRKDNTIIHPDKQWENTVNSPNNVVHAPGRDSNNDLSVHRQSSLLRARRLGPRNQPDTLAGLKWHRNLNADEISYRLSISKQLHKMLCPRPRSRYVRHSDADRISTTMLSVALLLLVVTCAPTLAQWSCPGNCTCGRSPKGEDYAQCPSSGDVFVISSFLPRNFLILSCTKWMGKSDFGLLRDFNIGQVQSVGFRNCPLPDKPYLNLLDSMNVTNAVKLSIQYYNFSNTLEQRHLSGLRHIKRLFLNAIGFANVPEDLLKDMTDLVTLDLRSNEGLTLPPKFFSYVPKLETLELGNNQISDLWPGLFQDLSRLKMLNLWSNRLLNLTRGSFSGLSALESLDLSINGMLKLQEDTFQDLGKLKLVSLNANNFKELPGTLFRGNPMLESFHLHENRQILKTLPAGLLANLTSLQGVYMHRSSIESLPEDLFWGSTELINITLYGNKLTKLPAQLFRDATKLLELDLSSNKIQDLPDGVFSSLYKLRVLRLGKNRLTTLNQYLFASLVKLDTLDLEHNTLSTTARAFERLVNLQEASLSHNKLSFSDSMALFSPFRNCVKMHTLRLANNSIQSIFSDWSLTMSELKLLDLRHNNFSFLMVDDLRFTSEHITLDLRHNNIRNINLYGADQLIRAWGYNSNEPARDVKILIEDNPMQCDCNAYFFARYLEYKVDPMLHIMFNIVPDNLKCASPPDFAGIPVTRIKSEKLSCEINSCPERCSCHMRPHDKALLVDCTNRGLMEPPRWLPPTNKLFNHTELWLVGNGLINLPDVSWPGYANVTLVDASYNNLGSVNISQLPSGLKTLKLNHNNLTHLDTPVLEFLTNRTTNISLHSNPWRCDCQNRDMLAFLQAQFKQINQLGNVTCNGVENHTFTELKADDICPGHSGLIVATSTTLAVAGILLGTLAALYYRYNREVKVWLYAKNIFLWFVTEEELDKDKLYDAFISYSHKDEDFVVNELVPGLENGPAPFKLCLHFRDWVAGEFIPTQIARSVDDSRRTLVVLSPNFLESVWGRMEFRTAHKQALSEGRARVILLVYGDVGPIDSLDPELKAYLSMNTYVKWGDPWFWDKLRYALPHRFKDHKISGNTNKGVLNDKMELVYPSNGLSATTPPAEIIINPMLIIGDKEKVKLNDHINFKRDTNDYIKSV</sequence>
<dbReference type="SMART" id="SM00013">
    <property type="entry name" value="LRRNT"/>
    <property type="match status" value="1"/>
</dbReference>
<reference evidence="13" key="1">
    <citation type="submission" date="2020-11" db="EMBL/GenBank/DDBJ databases">
        <authorList>
            <person name="Tran Van P."/>
        </authorList>
    </citation>
    <scope>NUCLEOTIDE SEQUENCE</scope>
</reference>
<dbReference type="Gene3D" id="3.80.10.10">
    <property type="entry name" value="Ribonuclease Inhibitor"/>
    <property type="match status" value="3"/>
</dbReference>